<dbReference type="AlphaFoldDB" id="A0A4R9IGX6"/>
<evidence type="ECO:0000256" key="1">
    <source>
        <dbReference type="SAM" id="Phobius"/>
    </source>
</evidence>
<organism evidence="2 3">
    <name type="scientific">Leptospira noumeaensis</name>
    <dbReference type="NCBI Taxonomy" id="2484964"/>
    <lineage>
        <taxon>Bacteria</taxon>
        <taxon>Pseudomonadati</taxon>
        <taxon>Spirochaetota</taxon>
        <taxon>Spirochaetia</taxon>
        <taxon>Leptospirales</taxon>
        <taxon>Leptospiraceae</taxon>
        <taxon>Leptospira</taxon>
    </lineage>
</organism>
<reference evidence="2" key="1">
    <citation type="journal article" date="2019" name="PLoS Negl. Trop. Dis.">
        <title>Revisiting the worldwide diversity of Leptospira species in the environment.</title>
        <authorList>
            <person name="Vincent A.T."/>
            <person name="Schiettekatte O."/>
            <person name="Bourhy P."/>
            <person name="Veyrier F.J."/>
            <person name="Picardeau M."/>
        </authorList>
    </citation>
    <scope>NUCLEOTIDE SEQUENCE [LARGE SCALE GENOMIC DNA]</scope>
    <source>
        <strain evidence="2">201800287</strain>
    </source>
</reference>
<keyword evidence="3" id="KW-1185">Reference proteome</keyword>
<dbReference type="Proteomes" id="UP000298009">
    <property type="component" value="Unassembled WGS sequence"/>
</dbReference>
<dbReference type="RefSeq" id="WP_135599716.1">
    <property type="nucleotide sequence ID" value="NZ_RQFK01000007.1"/>
</dbReference>
<accession>A0A4R9IGX6</accession>
<keyword evidence="1" id="KW-1133">Transmembrane helix</keyword>
<comment type="caution">
    <text evidence="2">The sequence shown here is derived from an EMBL/GenBank/DDBJ whole genome shotgun (WGS) entry which is preliminary data.</text>
</comment>
<evidence type="ECO:0000313" key="3">
    <source>
        <dbReference type="Proteomes" id="UP000298009"/>
    </source>
</evidence>
<gene>
    <name evidence="2" type="ORF">EHQ24_00230</name>
</gene>
<feature type="transmembrane region" description="Helical" evidence="1">
    <location>
        <begin position="70"/>
        <end position="89"/>
    </location>
</feature>
<feature type="transmembrane region" description="Helical" evidence="1">
    <location>
        <begin position="42"/>
        <end position="64"/>
    </location>
</feature>
<protein>
    <submittedName>
        <fullName evidence="2">Uncharacterized protein</fullName>
    </submittedName>
</protein>
<evidence type="ECO:0000313" key="2">
    <source>
        <dbReference type="EMBL" id="TGK87685.1"/>
    </source>
</evidence>
<dbReference type="OrthoDB" id="345720at2"/>
<dbReference type="EMBL" id="RQFK01000007">
    <property type="protein sequence ID" value="TGK87685.1"/>
    <property type="molecule type" value="Genomic_DNA"/>
</dbReference>
<proteinExistence type="predicted"/>
<keyword evidence="1" id="KW-0472">Membrane</keyword>
<name>A0A4R9IGX6_9LEPT</name>
<keyword evidence="1" id="KW-0812">Transmembrane</keyword>
<sequence>MIGTIVKSVLIIAGFIALGGLIGFFGPFIIAQFDQNPAWSMITMITVPIGFHIGLVIGLFWVFGFTFPGVIVPLITSLGLVTMVYYLIFNQ</sequence>
<feature type="transmembrane region" description="Helical" evidence="1">
    <location>
        <begin position="6"/>
        <end position="30"/>
    </location>
</feature>